<dbReference type="GO" id="GO:0004252">
    <property type="term" value="F:serine-type endopeptidase activity"/>
    <property type="evidence" value="ECO:0007669"/>
    <property type="project" value="UniProtKB-UniRule"/>
</dbReference>
<feature type="binding site" evidence="15">
    <location>
        <position position="528"/>
    </location>
    <ligand>
        <name>Ca(2+)</name>
        <dbReference type="ChEBI" id="CHEBI:29108"/>
    </ligand>
</feature>
<dbReference type="InterPro" id="IPR036852">
    <property type="entry name" value="Peptidase_S8/S53_dom_sf"/>
</dbReference>
<evidence type="ECO:0000256" key="1">
    <source>
        <dbReference type="ARBA" id="ARBA00001910"/>
    </source>
</evidence>
<gene>
    <name evidence="18" type="ORF">WOLCODRAFT_138614</name>
</gene>
<feature type="signal peptide" evidence="16">
    <location>
        <begin position="1"/>
        <end position="16"/>
    </location>
</feature>
<feature type="active site" description="Charge relay system" evidence="15">
    <location>
        <position position="290"/>
    </location>
</feature>
<evidence type="ECO:0000259" key="17">
    <source>
        <dbReference type="PROSITE" id="PS51695"/>
    </source>
</evidence>
<dbReference type="SUPFAM" id="SSF54897">
    <property type="entry name" value="Protease propeptides/inhibitors"/>
    <property type="match status" value="1"/>
</dbReference>
<dbReference type="EMBL" id="KB468146">
    <property type="protein sequence ID" value="PCH43829.1"/>
    <property type="molecule type" value="Genomic_DNA"/>
</dbReference>
<dbReference type="FunFam" id="3.40.50.200:FF:000015">
    <property type="entry name" value="Tripeptidyl peptidase A"/>
    <property type="match status" value="1"/>
</dbReference>
<evidence type="ECO:0000256" key="16">
    <source>
        <dbReference type="SAM" id="SignalP"/>
    </source>
</evidence>
<evidence type="ECO:0000256" key="6">
    <source>
        <dbReference type="ARBA" id="ARBA00022670"/>
    </source>
</evidence>
<keyword evidence="9 15" id="KW-0378">Hydrolase</keyword>
<feature type="active site" description="Charge relay system" evidence="15">
    <location>
        <position position="485"/>
    </location>
</feature>
<dbReference type="OrthoDB" id="409122at2759"/>
<reference evidence="18 19" key="1">
    <citation type="journal article" date="2012" name="Science">
        <title>The Paleozoic origin of enzymatic lignin decomposition reconstructed from 31 fungal genomes.</title>
        <authorList>
            <person name="Floudas D."/>
            <person name="Binder M."/>
            <person name="Riley R."/>
            <person name="Barry K."/>
            <person name="Blanchette R.A."/>
            <person name="Henrissat B."/>
            <person name="Martinez A.T."/>
            <person name="Otillar R."/>
            <person name="Spatafora J.W."/>
            <person name="Yadav J.S."/>
            <person name="Aerts A."/>
            <person name="Benoit I."/>
            <person name="Boyd A."/>
            <person name="Carlson A."/>
            <person name="Copeland A."/>
            <person name="Coutinho P.M."/>
            <person name="de Vries R.P."/>
            <person name="Ferreira P."/>
            <person name="Findley K."/>
            <person name="Foster B."/>
            <person name="Gaskell J."/>
            <person name="Glotzer D."/>
            <person name="Gorecki P."/>
            <person name="Heitman J."/>
            <person name="Hesse C."/>
            <person name="Hori C."/>
            <person name="Igarashi K."/>
            <person name="Jurgens J.A."/>
            <person name="Kallen N."/>
            <person name="Kersten P."/>
            <person name="Kohler A."/>
            <person name="Kuees U."/>
            <person name="Kumar T.K.A."/>
            <person name="Kuo A."/>
            <person name="LaButti K."/>
            <person name="Larrondo L.F."/>
            <person name="Lindquist E."/>
            <person name="Ling A."/>
            <person name="Lombard V."/>
            <person name="Lucas S."/>
            <person name="Lundell T."/>
            <person name="Martin R."/>
            <person name="McLaughlin D.J."/>
            <person name="Morgenstern I."/>
            <person name="Morin E."/>
            <person name="Murat C."/>
            <person name="Nagy L.G."/>
            <person name="Nolan M."/>
            <person name="Ohm R.A."/>
            <person name="Patyshakuliyeva A."/>
            <person name="Rokas A."/>
            <person name="Ruiz-Duenas F.J."/>
            <person name="Sabat G."/>
            <person name="Salamov A."/>
            <person name="Samejima M."/>
            <person name="Schmutz J."/>
            <person name="Slot J.C."/>
            <person name="St John F."/>
            <person name="Stenlid J."/>
            <person name="Sun H."/>
            <person name="Sun S."/>
            <person name="Syed K."/>
            <person name="Tsang A."/>
            <person name="Wiebenga A."/>
            <person name="Young D."/>
            <person name="Pisabarro A."/>
            <person name="Eastwood D.C."/>
            <person name="Martin F."/>
            <person name="Cullen D."/>
            <person name="Grigoriev I.V."/>
            <person name="Hibbett D.S."/>
        </authorList>
    </citation>
    <scope>NUCLEOTIDE SEQUENCE [LARGE SCALE GENOMIC DNA]</scope>
    <source>
        <strain evidence="18 19">MD-104</strain>
    </source>
</reference>
<dbReference type="InterPro" id="IPR030400">
    <property type="entry name" value="Sedolisin_dom"/>
</dbReference>
<keyword evidence="14" id="KW-0325">Glycoprotein</keyword>
<evidence type="ECO:0000256" key="3">
    <source>
        <dbReference type="ARBA" id="ARBA00004239"/>
    </source>
</evidence>
<dbReference type="Proteomes" id="UP000218811">
    <property type="component" value="Unassembled WGS sequence"/>
</dbReference>
<dbReference type="InterPro" id="IPR015366">
    <property type="entry name" value="S53_propep"/>
</dbReference>
<dbReference type="GO" id="GO:0046872">
    <property type="term" value="F:metal ion binding"/>
    <property type="evidence" value="ECO:0007669"/>
    <property type="project" value="UniProtKB-UniRule"/>
</dbReference>
<evidence type="ECO:0000313" key="18">
    <source>
        <dbReference type="EMBL" id="PCH43829.1"/>
    </source>
</evidence>
<evidence type="ECO:0000256" key="7">
    <source>
        <dbReference type="ARBA" id="ARBA00022723"/>
    </source>
</evidence>
<evidence type="ECO:0000256" key="9">
    <source>
        <dbReference type="ARBA" id="ARBA00022801"/>
    </source>
</evidence>
<keyword evidence="5" id="KW-0964">Secreted</keyword>
<keyword evidence="11 15" id="KW-0106">Calcium</keyword>
<evidence type="ECO:0000256" key="15">
    <source>
        <dbReference type="PROSITE-ProRule" id="PRU01032"/>
    </source>
</evidence>
<keyword evidence="10 15" id="KW-0720">Serine protease</keyword>
<dbReference type="SMART" id="SM00944">
    <property type="entry name" value="Pro-kuma_activ"/>
    <property type="match status" value="1"/>
</dbReference>
<dbReference type="PANTHER" id="PTHR14218">
    <property type="entry name" value="PROTEASE S8 TRIPEPTIDYL PEPTIDASE I CLN2"/>
    <property type="match status" value="1"/>
</dbReference>
<evidence type="ECO:0000256" key="14">
    <source>
        <dbReference type="ARBA" id="ARBA00023180"/>
    </source>
</evidence>
<evidence type="ECO:0000256" key="2">
    <source>
        <dbReference type="ARBA" id="ARBA00002451"/>
    </source>
</evidence>
<proteinExistence type="predicted"/>
<name>A0A2H3JY50_WOLCO</name>
<dbReference type="InterPro" id="IPR000209">
    <property type="entry name" value="Peptidase_S8/S53_dom"/>
</dbReference>
<dbReference type="PROSITE" id="PS51695">
    <property type="entry name" value="SEDOLISIN"/>
    <property type="match status" value="1"/>
</dbReference>
<evidence type="ECO:0000256" key="13">
    <source>
        <dbReference type="ARBA" id="ARBA00023145"/>
    </source>
</evidence>
<evidence type="ECO:0000256" key="8">
    <source>
        <dbReference type="ARBA" id="ARBA00022729"/>
    </source>
</evidence>
<feature type="binding site" evidence="15">
    <location>
        <position position="548"/>
    </location>
    <ligand>
        <name>Ca(2+)</name>
        <dbReference type="ChEBI" id="CHEBI:29108"/>
    </ligand>
</feature>
<dbReference type="AlphaFoldDB" id="A0A2H3JY50"/>
<comment type="function">
    <text evidence="2">Secreted tripeptidyl-peptidase which degrades proteins at acidic pHs and is involved in virulence.</text>
</comment>
<dbReference type="GO" id="GO:0008240">
    <property type="term" value="F:tripeptidyl-peptidase activity"/>
    <property type="evidence" value="ECO:0007669"/>
    <property type="project" value="UniProtKB-EC"/>
</dbReference>
<organism evidence="18 19">
    <name type="scientific">Wolfiporia cocos (strain MD-104)</name>
    <name type="common">Brown rot fungus</name>
    <dbReference type="NCBI Taxonomy" id="742152"/>
    <lineage>
        <taxon>Eukaryota</taxon>
        <taxon>Fungi</taxon>
        <taxon>Dikarya</taxon>
        <taxon>Basidiomycota</taxon>
        <taxon>Agaricomycotina</taxon>
        <taxon>Agaricomycetes</taxon>
        <taxon>Polyporales</taxon>
        <taxon>Phaeolaceae</taxon>
        <taxon>Wolfiporia</taxon>
    </lineage>
</organism>
<keyword evidence="6 15" id="KW-0645">Protease</keyword>
<keyword evidence="8 16" id="KW-0732">Signal</keyword>
<dbReference type="Gene3D" id="3.40.50.200">
    <property type="entry name" value="Peptidase S8/S53 domain"/>
    <property type="match status" value="1"/>
</dbReference>
<feature type="binding site" evidence="15">
    <location>
        <position position="546"/>
    </location>
    <ligand>
        <name>Ca(2+)</name>
        <dbReference type="ChEBI" id="CHEBI:29108"/>
    </ligand>
</feature>
<evidence type="ECO:0000256" key="4">
    <source>
        <dbReference type="ARBA" id="ARBA00012462"/>
    </source>
</evidence>
<protein>
    <recommendedName>
        <fullName evidence="4">tripeptidyl-peptidase II</fullName>
        <ecNumber evidence="4">3.4.14.10</ecNumber>
    </recommendedName>
</protein>
<keyword evidence="12" id="KW-0843">Virulence</keyword>
<evidence type="ECO:0000313" key="19">
    <source>
        <dbReference type="Proteomes" id="UP000218811"/>
    </source>
</evidence>
<dbReference type="SUPFAM" id="SSF52743">
    <property type="entry name" value="Subtilisin-like"/>
    <property type="match status" value="1"/>
</dbReference>
<dbReference type="GO" id="GO:0005576">
    <property type="term" value="C:extracellular region"/>
    <property type="evidence" value="ECO:0007669"/>
    <property type="project" value="UniProtKB-SubCell"/>
</dbReference>
<dbReference type="InterPro" id="IPR050819">
    <property type="entry name" value="Tripeptidyl-peptidase_I"/>
</dbReference>
<comment type="catalytic activity">
    <reaction evidence="1">
        <text>Release of an N-terminal tripeptide from a polypeptide.</text>
        <dbReference type="EC" id="3.4.14.10"/>
    </reaction>
</comment>
<evidence type="ECO:0000256" key="12">
    <source>
        <dbReference type="ARBA" id="ARBA00023026"/>
    </source>
</evidence>
<dbReference type="CDD" id="cd04056">
    <property type="entry name" value="Peptidases_S53"/>
    <property type="match status" value="1"/>
</dbReference>
<comment type="subcellular location">
    <subcellularLocation>
        <location evidence="3">Secreted</location>
        <location evidence="3">Extracellular space</location>
    </subcellularLocation>
</comment>
<keyword evidence="19" id="KW-1185">Reference proteome</keyword>
<keyword evidence="13" id="KW-0865">Zymogen</keyword>
<dbReference type="CDD" id="cd11377">
    <property type="entry name" value="Pro-peptidase_S53"/>
    <property type="match status" value="1"/>
</dbReference>
<dbReference type="Pfam" id="PF00082">
    <property type="entry name" value="Peptidase_S8"/>
    <property type="match status" value="1"/>
</dbReference>
<feature type="binding site" evidence="15">
    <location>
        <position position="527"/>
    </location>
    <ligand>
        <name>Ca(2+)</name>
        <dbReference type="ChEBI" id="CHEBI:29108"/>
    </ligand>
</feature>
<dbReference type="OMA" id="YDDQWAN"/>
<evidence type="ECO:0000256" key="5">
    <source>
        <dbReference type="ARBA" id="ARBA00022525"/>
    </source>
</evidence>
<dbReference type="EC" id="3.4.14.10" evidence="4"/>
<sequence length="567" mass="59957">MKLSLVVVLLVSVALGKPAPRSMRVLGRRDSPPSSYTLLGAASSDTQISLRIALAQSNPTGLEEALYDVSTPSSTNYGQHLTKEEAAQFVAPTSETRTAVTEWLEASGVNATTLTPAGDWLGFTISVSQANELFDADYSVFVHDTTGKQTIRTLSYSVPEELQGHITVVYPTTTFPTYKPRSPNSPAGAPLSQRVPRAESGAIDPSCANAITPSCLQAIYGIPTTPATQSSNRLGVAGYDDQWANTADLQTFLKTYRPDMSYNTTFSLQTLDGGTNNQTEADAGVEANLDIQYTVGLATDVPVIFISAGDDNHDGDLGGFLDMTELLLNEDSPPQVWTTSYGPNEDQVPIDLAYNLCNAYAQLGARGVSILFASGDGGVSGGWQATGCTDFVVAFPDGCPYMTNVGSTTGFDPEVGAWFSAGGFSNYWSRPAYQEAAVITYLAYLGDTYDGLYNASGRAYPDVATQGINFAIVADQQTELVDGTSCSSPTFASVISLLNDELASVGKPPLGFLNPWLYSIAAAAFNDITSGNNPGCNTTGFQAIVGWDPVTGLGTPNYELLRVAAGL</sequence>
<keyword evidence="7 15" id="KW-0479">Metal-binding</keyword>
<dbReference type="GO" id="GO:0006508">
    <property type="term" value="P:proteolysis"/>
    <property type="evidence" value="ECO:0007669"/>
    <property type="project" value="UniProtKB-KW"/>
</dbReference>
<dbReference type="Pfam" id="PF09286">
    <property type="entry name" value="Pro-kuma_activ"/>
    <property type="match status" value="1"/>
</dbReference>
<dbReference type="STRING" id="742152.A0A2H3JY50"/>
<evidence type="ECO:0000256" key="11">
    <source>
        <dbReference type="ARBA" id="ARBA00022837"/>
    </source>
</evidence>
<feature type="chain" id="PRO_5013554482" description="tripeptidyl-peptidase II" evidence="16">
    <location>
        <begin position="17"/>
        <end position="567"/>
    </location>
</feature>
<evidence type="ECO:0000256" key="10">
    <source>
        <dbReference type="ARBA" id="ARBA00022825"/>
    </source>
</evidence>
<feature type="domain" description="Peptidase S53" evidence="17">
    <location>
        <begin position="210"/>
        <end position="567"/>
    </location>
</feature>
<comment type="cofactor">
    <cofactor evidence="15">
        <name>Ca(2+)</name>
        <dbReference type="ChEBI" id="CHEBI:29108"/>
    </cofactor>
    <text evidence="15">Binds 1 Ca(2+) ion per subunit.</text>
</comment>
<feature type="active site" description="Charge relay system" evidence="15">
    <location>
        <position position="286"/>
    </location>
</feature>
<dbReference type="PANTHER" id="PTHR14218:SF15">
    <property type="entry name" value="TRIPEPTIDYL-PEPTIDASE 1"/>
    <property type="match status" value="1"/>
</dbReference>
<accession>A0A2H3JY50</accession>